<dbReference type="Proteomes" id="UP000886998">
    <property type="component" value="Unassembled WGS sequence"/>
</dbReference>
<organism evidence="2 3">
    <name type="scientific">Trichonephila inaurata madagascariensis</name>
    <dbReference type="NCBI Taxonomy" id="2747483"/>
    <lineage>
        <taxon>Eukaryota</taxon>
        <taxon>Metazoa</taxon>
        <taxon>Ecdysozoa</taxon>
        <taxon>Arthropoda</taxon>
        <taxon>Chelicerata</taxon>
        <taxon>Arachnida</taxon>
        <taxon>Araneae</taxon>
        <taxon>Araneomorphae</taxon>
        <taxon>Entelegynae</taxon>
        <taxon>Araneoidea</taxon>
        <taxon>Nephilidae</taxon>
        <taxon>Trichonephila</taxon>
        <taxon>Trichonephila inaurata</taxon>
    </lineage>
</organism>
<evidence type="ECO:0000256" key="1">
    <source>
        <dbReference type="SAM" id="MobiDB-lite"/>
    </source>
</evidence>
<dbReference type="AlphaFoldDB" id="A0A8X7BPR3"/>
<accession>A0A8X7BPR3</accession>
<sequence length="90" mass="9970">MAASRWHVHPPPALQIRGRSKILNFGTFRLASCDTCCSTSGYYWISHDGNEVLSYPSPRLKAQKMFAGEKSLGDEWGPPSPNSSKRPFSA</sequence>
<proteinExistence type="predicted"/>
<reference evidence="2" key="1">
    <citation type="submission" date="2020-08" db="EMBL/GenBank/DDBJ databases">
        <title>Multicomponent nature underlies the extraordinary mechanical properties of spider dragline silk.</title>
        <authorList>
            <person name="Kono N."/>
            <person name="Nakamura H."/>
            <person name="Mori M."/>
            <person name="Yoshida Y."/>
            <person name="Ohtoshi R."/>
            <person name="Malay A.D."/>
            <person name="Moran D.A.P."/>
            <person name="Tomita M."/>
            <person name="Numata K."/>
            <person name="Arakawa K."/>
        </authorList>
    </citation>
    <scope>NUCLEOTIDE SEQUENCE</scope>
</reference>
<protein>
    <submittedName>
        <fullName evidence="2">Uncharacterized protein</fullName>
    </submittedName>
</protein>
<keyword evidence="3" id="KW-1185">Reference proteome</keyword>
<feature type="region of interest" description="Disordered" evidence="1">
    <location>
        <begin position="70"/>
        <end position="90"/>
    </location>
</feature>
<evidence type="ECO:0000313" key="3">
    <source>
        <dbReference type="Proteomes" id="UP000886998"/>
    </source>
</evidence>
<dbReference type="EMBL" id="BMAV01001244">
    <property type="protein sequence ID" value="GFY39180.1"/>
    <property type="molecule type" value="Genomic_DNA"/>
</dbReference>
<comment type="caution">
    <text evidence="2">The sequence shown here is derived from an EMBL/GenBank/DDBJ whole genome shotgun (WGS) entry which is preliminary data.</text>
</comment>
<evidence type="ECO:0000313" key="2">
    <source>
        <dbReference type="EMBL" id="GFY39180.1"/>
    </source>
</evidence>
<gene>
    <name evidence="2" type="ORF">TNIN_499101</name>
</gene>
<name>A0A8X7BPR3_9ARAC</name>